<comment type="caution">
    <text evidence="1">The sequence shown here is derived from an EMBL/GenBank/DDBJ whole genome shotgun (WGS) entry which is preliminary data.</text>
</comment>
<accession>A0A4U0VHC6</accession>
<dbReference type="OrthoDB" id="3831840at2759"/>
<evidence type="ECO:0000313" key="2">
    <source>
        <dbReference type="Proteomes" id="UP000310066"/>
    </source>
</evidence>
<name>A0A4U0VHC6_9PEZI</name>
<reference evidence="1 2" key="1">
    <citation type="submission" date="2017-03" db="EMBL/GenBank/DDBJ databases">
        <title>Genomes of endolithic fungi from Antarctica.</title>
        <authorList>
            <person name="Coleine C."/>
            <person name="Masonjones S."/>
            <person name="Stajich J.E."/>
        </authorList>
    </citation>
    <scope>NUCLEOTIDE SEQUENCE [LARGE SCALE GENOMIC DNA]</scope>
    <source>
        <strain evidence="1 2">CCFEE 5311</strain>
    </source>
</reference>
<organism evidence="1 2">
    <name type="scientific">Friedmanniomyces endolithicus</name>
    <dbReference type="NCBI Taxonomy" id="329885"/>
    <lineage>
        <taxon>Eukaryota</taxon>
        <taxon>Fungi</taxon>
        <taxon>Dikarya</taxon>
        <taxon>Ascomycota</taxon>
        <taxon>Pezizomycotina</taxon>
        <taxon>Dothideomycetes</taxon>
        <taxon>Dothideomycetidae</taxon>
        <taxon>Mycosphaerellales</taxon>
        <taxon>Teratosphaeriaceae</taxon>
        <taxon>Friedmanniomyces</taxon>
    </lineage>
</organism>
<dbReference type="Proteomes" id="UP000310066">
    <property type="component" value="Unassembled WGS sequence"/>
</dbReference>
<evidence type="ECO:0000313" key="1">
    <source>
        <dbReference type="EMBL" id="TKA48637.1"/>
    </source>
</evidence>
<protein>
    <submittedName>
        <fullName evidence="1">Uncharacterized protein</fullName>
    </submittedName>
</protein>
<proteinExistence type="predicted"/>
<gene>
    <name evidence="1" type="ORF">B0A54_00773</name>
</gene>
<dbReference type="EMBL" id="NAJP01000003">
    <property type="protein sequence ID" value="TKA48637.1"/>
    <property type="molecule type" value="Genomic_DNA"/>
</dbReference>
<sequence length="128" mass="13897">MTLAVLWENRGVEKKALLEFNSAAAVLPSSELHRLADMLVDVHKEPLDNFSLSRMRCAIREAATLRGADILSDGQSLLRLAANGGGPLVEFGEHMGKFWLSGKDAVDDTDESVAGIWTPGRIVRPGLK</sequence>
<dbReference type="AlphaFoldDB" id="A0A4U0VHC6"/>